<dbReference type="FunFam" id="2.30.29.30:FF:000286">
    <property type="entry name" value="PH-protein kinase domain containing protein"/>
    <property type="match status" value="1"/>
</dbReference>
<dbReference type="GeneID" id="75911234"/>
<dbReference type="Proteomes" id="UP001206595">
    <property type="component" value="Unassembled WGS sequence"/>
</dbReference>
<dbReference type="InterPro" id="IPR011993">
    <property type="entry name" value="PH-like_dom_sf"/>
</dbReference>
<dbReference type="EMBL" id="MU620895">
    <property type="protein sequence ID" value="KAI8583695.1"/>
    <property type="molecule type" value="Genomic_DNA"/>
</dbReference>
<keyword evidence="2" id="KW-0732">Signal</keyword>
<feature type="compositionally biased region" description="Low complexity" evidence="1">
    <location>
        <begin position="253"/>
        <end position="265"/>
    </location>
</feature>
<dbReference type="SUPFAM" id="SSF50729">
    <property type="entry name" value="PH domain-like"/>
    <property type="match status" value="1"/>
</dbReference>
<feature type="domain" description="PH" evidence="3">
    <location>
        <begin position="35"/>
        <end position="135"/>
    </location>
</feature>
<proteinExistence type="predicted"/>
<accession>A0AAD5HGP5</accession>
<evidence type="ECO:0000313" key="4">
    <source>
        <dbReference type="EMBL" id="KAI8583695.1"/>
    </source>
</evidence>
<dbReference type="RefSeq" id="XP_051448699.1">
    <property type="nucleotide sequence ID" value="XM_051585886.1"/>
</dbReference>
<evidence type="ECO:0000313" key="5">
    <source>
        <dbReference type="Proteomes" id="UP001206595"/>
    </source>
</evidence>
<dbReference type="Gene3D" id="2.30.29.30">
    <property type="entry name" value="Pleckstrin-homology domain (PH domain)/Phosphotyrosine-binding domain (PTB)"/>
    <property type="match status" value="1"/>
</dbReference>
<feature type="signal peptide" evidence="2">
    <location>
        <begin position="1"/>
        <end position="28"/>
    </location>
</feature>
<evidence type="ECO:0000256" key="2">
    <source>
        <dbReference type="SAM" id="SignalP"/>
    </source>
</evidence>
<keyword evidence="5" id="KW-1185">Reference proteome</keyword>
<dbReference type="PANTHER" id="PTHR12752:SF9">
    <property type="entry name" value="KRAMER, ISOFORM I"/>
    <property type="match status" value="1"/>
</dbReference>
<dbReference type="Pfam" id="PF00169">
    <property type="entry name" value="PH"/>
    <property type="match status" value="1"/>
</dbReference>
<sequence>MSVTNFSTFIVNFSFLLHLFALCVFSHCSYNMARQYEPRGWLVKLSTGTLRKQWHRRYFVLSGHEIRYYRQENDVYPAGYINLQEYHYAHPESVKKMPFTFSILSKDRSKRPYVLYAENSQDMMIWIESLRTVFKNRDLAIRKNASSTSTGTDEQEYNDSVLDKWLHRLDLDEPKHQSGSREFEIGDQVSVSSSSQIENSLLHGSHDSRRSTESLASSVQSDSASSILSTSSSGTTDVTTPTSPSSRNSVMKQPNQQPQLQANQQDMSRNRVRTNRYGVKALHTSSVSHPVAMSSFLTQQPTVSSHMSSATNIEQNPFFNPRVPPRNRNRPTTSDHRSPPSSPRSFIMRPDQILPAGSGKDISWVLQDDGALGSSQKRASCPPIESIP</sequence>
<feature type="region of interest" description="Disordered" evidence="1">
    <location>
        <begin position="302"/>
        <end position="388"/>
    </location>
</feature>
<feature type="chain" id="PRO_5042143957" description="PH domain-containing protein" evidence="2">
    <location>
        <begin position="29"/>
        <end position="388"/>
    </location>
</feature>
<gene>
    <name evidence="4" type="ORF">K450DRAFT_222333</name>
</gene>
<dbReference type="SMART" id="SM00233">
    <property type="entry name" value="PH"/>
    <property type="match status" value="1"/>
</dbReference>
<name>A0AAD5HGP5_UMBRA</name>
<organism evidence="4 5">
    <name type="scientific">Umbelopsis ramanniana AG</name>
    <dbReference type="NCBI Taxonomy" id="1314678"/>
    <lineage>
        <taxon>Eukaryota</taxon>
        <taxon>Fungi</taxon>
        <taxon>Fungi incertae sedis</taxon>
        <taxon>Mucoromycota</taxon>
        <taxon>Mucoromycotina</taxon>
        <taxon>Umbelopsidomycetes</taxon>
        <taxon>Umbelopsidales</taxon>
        <taxon>Umbelopsidaceae</taxon>
        <taxon>Umbelopsis</taxon>
    </lineage>
</organism>
<evidence type="ECO:0000259" key="3">
    <source>
        <dbReference type="PROSITE" id="PS50003"/>
    </source>
</evidence>
<feature type="compositionally biased region" description="Polar residues" evidence="1">
    <location>
        <begin position="302"/>
        <end position="315"/>
    </location>
</feature>
<evidence type="ECO:0000256" key="1">
    <source>
        <dbReference type="SAM" id="MobiDB-lite"/>
    </source>
</evidence>
<reference evidence="4" key="1">
    <citation type="submission" date="2021-06" db="EMBL/GenBank/DDBJ databases">
        <authorList>
            <consortium name="DOE Joint Genome Institute"/>
            <person name="Mondo S.J."/>
            <person name="Amses K.R."/>
            <person name="Simmons D.R."/>
            <person name="Longcore J.E."/>
            <person name="Seto K."/>
            <person name="Alves G.H."/>
            <person name="Bonds A.E."/>
            <person name="Quandt C.A."/>
            <person name="Davis W.J."/>
            <person name="Chang Y."/>
            <person name="Letcher P.M."/>
            <person name="Powell M.J."/>
            <person name="Kuo A."/>
            <person name="Labutti K."/>
            <person name="Pangilinan J."/>
            <person name="Andreopoulos W."/>
            <person name="Tritt A."/>
            <person name="Riley R."/>
            <person name="Hundley H."/>
            <person name="Johnson J."/>
            <person name="Lipzen A."/>
            <person name="Barry K."/>
            <person name="Berbee M.L."/>
            <person name="Buchler N.E."/>
            <person name="Grigoriev I.V."/>
            <person name="Spatafora J.W."/>
            <person name="Stajich J.E."/>
            <person name="James T.Y."/>
        </authorList>
    </citation>
    <scope>NUCLEOTIDE SEQUENCE</scope>
    <source>
        <strain evidence="4">AG</strain>
    </source>
</reference>
<feature type="region of interest" description="Disordered" evidence="1">
    <location>
        <begin position="176"/>
        <end position="270"/>
    </location>
</feature>
<reference evidence="4" key="2">
    <citation type="journal article" date="2022" name="Proc. Natl. Acad. Sci. U.S.A.">
        <title>Diploid-dominant life cycles characterize the early evolution of Fungi.</title>
        <authorList>
            <person name="Amses K.R."/>
            <person name="Simmons D.R."/>
            <person name="Longcore J.E."/>
            <person name="Mondo S.J."/>
            <person name="Seto K."/>
            <person name="Jeronimo G.H."/>
            <person name="Bonds A.E."/>
            <person name="Quandt C.A."/>
            <person name="Davis W.J."/>
            <person name="Chang Y."/>
            <person name="Federici B.A."/>
            <person name="Kuo A."/>
            <person name="LaButti K."/>
            <person name="Pangilinan J."/>
            <person name="Andreopoulos W."/>
            <person name="Tritt A."/>
            <person name="Riley R."/>
            <person name="Hundley H."/>
            <person name="Johnson J."/>
            <person name="Lipzen A."/>
            <person name="Barry K."/>
            <person name="Lang B.F."/>
            <person name="Cuomo C.A."/>
            <person name="Buchler N.E."/>
            <person name="Grigoriev I.V."/>
            <person name="Spatafora J.W."/>
            <person name="Stajich J.E."/>
            <person name="James T.Y."/>
        </authorList>
    </citation>
    <scope>NUCLEOTIDE SEQUENCE</scope>
    <source>
        <strain evidence="4">AG</strain>
    </source>
</reference>
<protein>
    <recommendedName>
        <fullName evidence="3">PH domain-containing protein</fullName>
    </recommendedName>
</protein>
<dbReference type="AlphaFoldDB" id="A0AAD5HGP5"/>
<feature type="compositionally biased region" description="Low complexity" evidence="1">
    <location>
        <begin position="214"/>
        <end position="246"/>
    </location>
</feature>
<dbReference type="InterPro" id="IPR001849">
    <property type="entry name" value="PH_domain"/>
</dbReference>
<dbReference type="PROSITE" id="PS50003">
    <property type="entry name" value="PH_DOMAIN"/>
    <property type="match status" value="1"/>
</dbReference>
<comment type="caution">
    <text evidence="4">The sequence shown here is derived from an EMBL/GenBank/DDBJ whole genome shotgun (WGS) entry which is preliminary data.</text>
</comment>
<dbReference type="PANTHER" id="PTHR12752">
    <property type="entry name" value="PHOSPHOINOSITOL 3-PHOSPHATE-BINDING PROTEIN"/>
    <property type="match status" value="1"/>
</dbReference>